<dbReference type="SMART" id="SM00649">
    <property type="entry name" value="RL11"/>
    <property type="match status" value="1"/>
</dbReference>
<evidence type="ECO:0000256" key="2">
    <source>
        <dbReference type="ARBA" id="ARBA00022980"/>
    </source>
</evidence>
<dbReference type="Pfam" id="PF00298">
    <property type="entry name" value="Ribosomal_L11"/>
    <property type="match status" value="1"/>
</dbReference>
<dbReference type="GO" id="GO:0022625">
    <property type="term" value="C:cytosolic large ribosomal subunit"/>
    <property type="evidence" value="ECO:0007669"/>
    <property type="project" value="TreeGrafter"/>
</dbReference>
<protein>
    <submittedName>
        <fullName evidence="5">60S ribosomal protein L12</fullName>
    </submittedName>
</protein>
<dbReference type="GO" id="GO:0003735">
    <property type="term" value="F:structural constituent of ribosome"/>
    <property type="evidence" value="ECO:0007669"/>
    <property type="project" value="InterPro"/>
</dbReference>
<keyword evidence="6" id="KW-1185">Reference proteome</keyword>
<evidence type="ECO:0000256" key="1">
    <source>
        <dbReference type="ARBA" id="ARBA00010537"/>
    </source>
</evidence>
<keyword evidence="3" id="KW-0687">Ribonucleoprotein</keyword>
<dbReference type="Gene3D" id="1.10.10.250">
    <property type="entry name" value="Ribosomal protein L11, C-terminal domain"/>
    <property type="match status" value="1"/>
</dbReference>
<proteinExistence type="inferred from homology"/>
<feature type="domain" description="Large ribosomal subunit protein uL11 C-terminal" evidence="4">
    <location>
        <begin position="77"/>
        <end position="140"/>
    </location>
</feature>
<dbReference type="Proteomes" id="UP000245207">
    <property type="component" value="Unassembled WGS sequence"/>
</dbReference>
<sequence length="152" mass="16637">MPPKFDPSQAVEVYIRVTGGDQAVDASSLAPNIRKLGLSLKKINQDIAKELTAKNYKGISVTVKLTLQNHQVKVSVVPPGAALVIKALKELERDGQKVNNISLDAVFEIARVVQTRTMTKDYKRVVKIILSTCHSLGCTVDGKIPIYGSFYI</sequence>
<evidence type="ECO:0000313" key="6">
    <source>
        <dbReference type="Proteomes" id="UP000245207"/>
    </source>
</evidence>
<keyword evidence="2 5" id="KW-0689">Ribosomal protein</keyword>
<dbReference type="GO" id="GO:0070180">
    <property type="term" value="F:large ribosomal subunit rRNA binding"/>
    <property type="evidence" value="ECO:0007669"/>
    <property type="project" value="TreeGrafter"/>
</dbReference>
<gene>
    <name evidence="5" type="ORF">CTI12_AA117340</name>
</gene>
<dbReference type="PANTHER" id="PTHR11661:SF2">
    <property type="entry name" value="LARGE RIBOSOMAL SUBUNIT PROTEIN UL11"/>
    <property type="match status" value="1"/>
</dbReference>
<name>A0A2U1PSZ4_ARTAN</name>
<dbReference type="HAMAP" id="MF_00736">
    <property type="entry name" value="Ribosomal_uL11"/>
    <property type="match status" value="1"/>
</dbReference>
<comment type="similarity">
    <text evidence="1">Belongs to the universal ribosomal protein uL11 family.</text>
</comment>
<dbReference type="InterPro" id="IPR000911">
    <property type="entry name" value="Ribosomal_uL11"/>
</dbReference>
<dbReference type="Gene3D" id="3.30.1550.10">
    <property type="entry name" value="Ribosomal protein L11/L12, N-terminal domain"/>
    <property type="match status" value="1"/>
</dbReference>
<evidence type="ECO:0000259" key="4">
    <source>
        <dbReference type="Pfam" id="PF00298"/>
    </source>
</evidence>
<evidence type="ECO:0000256" key="3">
    <source>
        <dbReference type="ARBA" id="ARBA00023274"/>
    </source>
</evidence>
<dbReference type="InterPro" id="IPR020783">
    <property type="entry name" value="Ribosomal_uL11_C"/>
</dbReference>
<dbReference type="EMBL" id="PKPP01000773">
    <property type="protein sequence ID" value="PWA88837.1"/>
    <property type="molecule type" value="Genomic_DNA"/>
</dbReference>
<evidence type="ECO:0000313" key="5">
    <source>
        <dbReference type="EMBL" id="PWA88837.1"/>
    </source>
</evidence>
<dbReference type="GO" id="GO:0006412">
    <property type="term" value="P:translation"/>
    <property type="evidence" value="ECO:0007669"/>
    <property type="project" value="InterPro"/>
</dbReference>
<dbReference type="SUPFAM" id="SSF46906">
    <property type="entry name" value="Ribosomal protein L11, C-terminal domain"/>
    <property type="match status" value="1"/>
</dbReference>
<comment type="caution">
    <text evidence="5">The sequence shown here is derived from an EMBL/GenBank/DDBJ whole genome shotgun (WGS) entry which is preliminary data.</text>
</comment>
<dbReference type="AlphaFoldDB" id="A0A2U1PSZ4"/>
<dbReference type="InterPro" id="IPR036769">
    <property type="entry name" value="Ribosomal_uL11_C_sf"/>
</dbReference>
<dbReference type="OrthoDB" id="10250051at2759"/>
<dbReference type="STRING" id="35608.A0A2U1PSZ4"/>
<dbReference type="SUPFAM" id="SSF54747">
    <property type="entry name" value="Ribosomal L11/L12e N-terminal domain"/>
    <property type="match status" value="1"/>
</dbReference>
<organism evidence="5 6">
    <name type="scientific">Artemisia annua</name>
    <name type="common">Sweet wormwood</name>
    <dbReference type="NCBI Taxonomy" id="35608"/>
    <lineage>
        <taxon>Eukaryota</taxon>
        <taxon>Viridiplantae</taxon>
        <taxon>Streptophyta</taxon>
        <taxon>Embryophyta</taxon>
        <taxon>Tracheophyta</taxon>
        <taxon>Spermatophyta</taxon>
        <taxon>Magnoliopsida</taxon>
        <taxon>eudicotyledons</taxon>
        <taxon>Gunneridae</taxon>
        <taxon>Pentapetalae</taxon>
        <taxon>asterids</taxon>
        <taxon>campanulids</taxon>
        <taxon>Asterales</taxon>
        <taxon>Asteraceae</taxon>
        <taxon>Asteroideae</taxon>
        <taxon>Anthemideae</taxon>
        <taxon>Artemisiinae</taxon>
        <taxon>Artemisia</taxon>
    </lineage>
</organism>
<dbReference type="InterPro" id="IPR036796">
    <property type="entry name" value="Ribosomal_uL11_N_sf"/>
</dbReference>
<reference evidence="5 6" key="1">
    <citation type="journal article" date="2018" name="Mol. Plant">
        <title>The genome of Artemisia annua provides insight into the evolution of Asteraceae family and artemisinin biosynthesis.</title>
        <authorList>
            <person name="Shen Q."/>
            <person name="Zhang L."/>
            <person name="Liao Z."/>
            <person name="Wang S."/>
            <person name="Yan T."/>
            <person name="Shi P."/>
            <person name="Liu M."/>
            <person name="Fu X."/>
            <person name="Pan Q."/>
            <person name="Wang Y."/>
            <person name="Lv Z."/>
            <person name="Lu X."/>
            <person name="Zhang F."/>
            <person name="Jiang W."/>
            <person name="Ma Y."/>
            <person name="Chen M."/>
            <person name="Hao X."/>
            <person name="Li L."/>
            <person name="Tang Y."/>
            <person name="Lv G."/>
            <person name="Zhou Y."/>
            <person name="Sun X."/>
            <person name="Brodelius P.E."/>
            <person name="Rose J.K.C."/>
            <person name="Tang K."/>
        </authorList>
    </citation>
    <scope>NUCLEOTIDE SEQUENCE [LARGE SCALE GENOMIC DNA]</scope>
    <source>
        <strain evidence="6">cv. Huhao1</strain>
        <tissue evidence="5">Leaf</tissue>
    </source>
</reference>
<dbReference type="PANTHER" id="PTHR11661">
    <property type="entry name" value="60S RIBOSOMAL PROTEIN L12"/>
    <property type="match status" value="1"/>
</dbReference>
<accession>A0A2U1PSZ4</accession>